<dbReference type="STRING" id="1185876.BN8_03363"/>
<evidence type="ECO:0000259" key="1">
    <source>
        <dbReference type="PROSITE" id="PS50995"/>
    </source>
</evidence>
<dbReference type="eggNOG" id="COG1846">
    <property type="taxonomic scope" value="Bacteria"/>
</dbReference>
<dbReference type="EMBL" id="CAIT01000006">
    <property type="protein sequence ID" value="CCH54215.1"/>
    <property type="molecule type" value="Genomic_DNA"/>
</dbReference>
<dbReference type="PANTHER" id="PTHR33164">
    <property type="entry name" value="TRANSCRIPTIONAL REGULATOR, MARR FAMILY"/>
    <property type="match status" value="1"/>
</dbReference>
<proteinExistence type="predicted"/>
<dbReference type="SMART" id="SM00347">
    <property type="entry name" value="HTH_MARR"/>
    <property type="match status" value="1"/>
</dbReference>
<dbReference type="GO" id="GO:0003700">
    <property type="term" value="F:DNA-binding transcription factor activity"/>
    <property type="evidence" value="ECO:0007669"/>
    <property type="project" value="InterPro"/>
</dbReference>
<reference evidence="2 3" key="1">
    <citation type="journal article" date="2012" name="J. Bacteriol.">
        <title>Genome Sequence of the Filamentous Bacterium Fibrisoma limi BUZ 3T.</title>
        <authorList>
            <person name="Filippini M."/>
            <person name="Qi W."/>
            <person name="Jaenicke S."/>
            <person name="Goesmann A."/>
            <person name="Smits T.H."/>
            <person name="Bagheri H.C."/>
        </authorList>
    </citation>
    <scope>NUCLEOTIDE SEQUENCE [LARGE SCALE GENOMIC DNA]</scope>
    <source>
        <strain evidence="3">BUZ 3T</strain>
    </source>
</reference>
<protein>
    <submittedName>
        <fullName evidence="2">Transcriptional regulator, MarR family</fullName>
    </submittedName>
</protein>
<dbReference type="InterPro" id="IPR000835">
    <property type="entry name" value="HTH_MarR-typ"/>
</dbReference>
<dbReference type="InterPro" id="IPR036390">
    <property type="entry name" value="WH_DNA-bd_sf"/>
</dbReference>
<dbReference type="PANTHER" id="PTHR33164:SF43">
    <property type="entry name" value="HTH-TYPE TRANSCRIPTIONAL REPRESSOR YETL"/>
    <property type="match status" value="1"/>
</dbReference>
<dbReference type="Pfam" id="PF12802">
    <property type="entry name" value="MarR_2"/>
    <property type="match status" value="1"/>
</dbReference>
<dbReference type="PROSITE" id="PS50995">
    <property type="entry name" value="HTH_MARR_2"/>
    <property type="match status" value="1"/>
</dbReference>
<dbReference type="OrthoDB" id="9786071at2"/>
<dbReference type="Gene3D" id="1.10.10.10">
    <property type="entry name" value="Winged helix-like DNA-binding domain superfamily/Winged helix DNA-binding domain"/>
    <property type="match status" value="1"/>
</dbReference>
<comment type="caution">
    <text evidence="2">The sequence shown here is derived from an EMBL/GenBank/DDBJ whole genome shotgun (WGS) entry which is preliminary data.</text>
</comment>
<dbReference type="GO" id="GO:0006950">
    <property type="term" value="P:response to stress"/>
    <property type="evidence" value="ECO:0007669"/>
    <property type="project" value="TreeGrafter"/>
</dbReference>
<dbReference type="InterPro" id="IPR039422">
    <property type="entry name" value="MarR/SlyA-like"/>
</dbReference>
<dbReference type="AlphaFoldDB" id="I2GJZ0"/>
<evidence type="ECO:0000313" key="3">
    <source>
        <dbReference type="Proteomes" id="UP000009309"/>
    </source>
</evidence>
<name>I2GJZ0_9BACT</name>
<dbReference type="Proteomes" id="UP000009309">
    <property type="component" value="Unassembled WGS sequence"/>
</dbReference>
<accession>I2GJZ0</accession>
<organism evidence="2 3">
    <name type="scientific">Fibrisoma limi BUZ 3</name>
    <dbReference type="NCBI Taxonomy" id="1185876"/>
    <lineage>
        <taxon>Bacteria</taxon>
        <taxon>Pseudomonadati</taxon>
        <taxon>Bacteroidota</taxon>
        <taxon>Cytophagia</taxon>
        <taxon>Cytophagales</taxon>
        <taxon>Spirosomataceae</taxon>
        <taxon>Fibrisoma</taxon>
    </lineage>
</organism>
<gene>
    <name evidence="2" type="ORF">BN8_03363</name>
</gene>
<feature type="domain" description="HTH marR-type" evidence="1">
    <location>
        <begin position="16"/>
        <end position="153"/>
    </location>
</feature>
<dbReference type="SUPFAM" id="SSF46785">
    <property type="entry name" value="Winged helix' DNA-binding domain"/>
    <property type="match status" value="1"/>
</dbReference>
<evidence type="ECO:0000313" key="2">
    <source>
        <dbReference type="EMBL" id="CCH54215.1"/>
    </source>
</evidence>
<keyword evidence="3" id="KW-1185">Reference proteome</keyword>
<sequence length="204" mass="22799">MDDSVFDLGRQNSSVDAKIVAGLERLGEVFRTLLWQQSRETGLSPIQIQILLFLAFHDPAKCKIGYLAAEFNLTKPTISDAVKVLAQKELVARIDDLTDSRSHSLQLTPTGQRIVDQTSGFANVLSQFVGQLNGEHKTLLYESLFALIYGLHQRGLITVQRMCKTCVHYQYDGQIHYCGLLKIPLEADLLRLDCPEHIASQNSA</sequence>
<dbReference type="RefSeq" id="WP_009282795.1">
    <property type="nucleotide sequence ID" value="NZ_CAIT01000006.1"/>
</dbReference>
<dbReference type="InterPro" id="IPR036388">
    <property type="entry name" value="WH-like_DNA-bd_sf"/>
</dbReference>